<dbReference type="PRINTS" id="PR01755">
    <property type="entry name" value="SECFTRNLCASE"/>
</dbReference>
<dbReference type="HAMAP" id="MF_01464_B">
    <property type="entry name" value="SecF_B"/>
    <property type="match status" value="1"/>
</dbReference>
<dbReference type="Pfam" id="PF02355">
    <property type="entry name" value="SecD_SecF_C"/>
    <property type="match status" value="1"/>
</dbReference>
<keyword evidence="4 9" id="KW-0812">Transmembrane</keyword>
<dbReference type="GO" id="GO:0015450">
    <property type="term" value="F:protein-transporting ATPase activity"/>
    <property type="evidence" value="ECO:0007669"/>
    <property type="project" value="InterPro"/>
</dbReference>
<gene>
    <name evidence="9 12" type="primary">secF</name>
    <name evidence="12" type="ORF">G3I74_10430</name>
</gene>
<dbReference type="InterPro" id="IPR005665">
    <property type="entry name" value="SecF_bac"/>
</dbReference>
<evidence type="ECO:0000259" key="11">
    <source>
        <dbReference type="Pfam" id="PF02355"/>
    </source>
</evidence>
<evidence type="ECO:0000256" key="3">
    <source>
        <dbReference type="ARBA" id="ARBA00022475"/>
    </source>
</evidence>
<comment type="function">
    <text evidence="9">Part of the Sec protein translocase complex. Interacts with the SecYEG preprotein conducting channel. SecDF uses the proton motive force (PMF) to complete protein translocation after the ATP-dependent function of SecA.</text>
</comment>
<evidence type="ECO:0000256" key="8">
    <source>
        <dbReference type="ARBA" id="ARBA00023136"/>
    </source>
</evidence>
<evidence type="ECO:0000256" key="4">
    <source>
        <dbReference type="ARBA" id="ARBA00022692"/>
    </source>
</evidence>
<feature type="transmembrane region" description="Helical" evidence="9">
    <location>
        <begin position="18"/>
        <end position="36"/>
    </location>
</feature>
<dbReference type="InterPro" id="IPR022646">
    <property type="entry name" value="SecD/SecF_CS"/>
</dbReference>
<dbReference type="InterPro" id="IPR022645">
    <property type="entry name" value="SecD/SecF_bac"/>
</dbReference>
<keyword evidence="6 9" id="KW-1133">Transmembrane helix</keyword>
<keyword evidence="8 9" id="KW-0472">Membrane</keyword>
<evidence type="ECO:0000256" key="2">
    <source>
        <dbReference type="ARBA" id="ARBA00022448"/>
    </source>
</evidence>
<dbReference type="GO" id="GO:0005886">
    <property type="term" value="C:plasma membrane"/>
    <property type="evidence" value="ECO:0007669"/>
    <property type="project" value="UniProtKB-SubCell"/>
</dbReference>
<reference evidence="12 13" key="1">
    <citation type="submission" date="2020-02" db="EMBL/GenBank/DDBJ databases">
        <authorList>
            <person name="Zhang X.-Y."/>
        </authorList>
    </citation>
    <scope>NUCLEOTIDE SEQUENCE [LARGE SCALE GENOMIC DNA]</scope>
    <source>
        <strain evidence="12 13">C33</strain>
    </source>
</reference>
<dbReference type="Pfam" id="PF07549">
    <property type="entry name" value="Sec_GG"/>
    <property type="match status" value="1"/>
</dbReference>
<dbReference type="GO" id="GO:0043952">
    <property type="term" value="P:protein transport by the Sec complex"/>
    <property type="evidence" value="ECO:0007669"/>
    <property type="project" value="UniProtKB-UniRule"/>
</dbReference>
<keyword evidence="5 9" id="KW-0653">Protein transport</keyword>
<dbReference type="NCBIfam" id="TIGR00916">
    <property type="entry name" value="2A0604s01"/>
    <property type="match status" value="1"/>
</dbReference>
<keyword evidence="2 9" id="KW-0813">Transport</keyword>
<evidence type="ECO:0000256" key="5">
    <source>
        <dbReference type="ARBA" id="ARBA00022927"/>
    </source>
</evidence>
<comment type="similarity">
    <text evidence="9">Belongs to the SecD/SecF family. SecF subfamily.</text>
</comment>
<dbReference type="EMBL" id="JAAGSC010000041">
    <property type="protein sequence ID" value="NDY96147.1"/>
    <property type="molecule type" value="Genomic_DNA"/>
</dbReference>
<comment type="subunit">
    <text evidence="9">Forms a complex with SecD. Part of the essential Sec protein translocation apparatus which comprises SecA, SecYEG and auxiliary proteins SecDF-YajC and YidC.</text>
</comment>
<feature type="domain" description="Protein export membrane protein SecD/SecF C-terminal" evidence="11">
    <location>
        <begin position="108"/>
        <end position="291"/>
    </location>
</feature>
<feature type="transmembrane region" description="Helical" evidence="9">
    <location>
        <begin position="264"/>
        <end position="293"/>
    </location>
</feature>
<feature type="transmembrane region" description="Helical" evidence="9">
    <location>
        <begin position="162"/>
        <end position="183"/>
    </location>
</feature>
<feature type="region of interest" description="Disordered" evidence="10">
    <location>
        <begin position="303"/>
        <end position="325"/>
    </location>
</feature>
<dbReference type="GO" id="GO:0006605">
    <property type="term" value="P:protein targeting"/>
    <property type="evidence" value="ECO:0007669"/>
    <property type="project" value="UniProtKB-UniRule"/>
</dbReference>
<organism evidence="12 13">
    <name type="scientific">Wenzhouxiangella limi</name>
    <dbReference type="NCBI Taxonomy" id="2707351"/>
    <lineage>
        <taxon>Bacteria</taxon>
        <taxon>Pseudomonadati</taxon>
        <taxon>Pseudomonadota</taxon>
        <taxon>Gammaproteobacteria</taxon>
        <taxon>Chromatiales</taxon>
        <taxon>Wenzhouxiangellaceae</taxon>
        <taxon>Wenzhouxiangella</taxon>
    </lineage>
</organism>
<feature type="transmembrane region" description="Helical" evidence="9">
    <location>
        <begin position="240"/>
        <end position="258"/>
    </location>
</feature>
<name>A0A845UXJ9_9GAMM</name>
<dbReference type="SUPFAM" id="SSF82866">
    <property type="entry name" value="Multidrug efflux transporter AcrB transmembrane domain"/>
    <property type="match status" value="1"/>
</dbReference>
<keyword evidence="13" id="KW-1185">Reference proteome</keyword>
<sequence length="325" mass="35067">MDIIKTDTHINFMGQRKLALVISAIILAIGIASLFVRGVNFGLDFTGGTLIEVTYPAAPDLTELRDTLTGAGFDDFTVQTFGTATDIVVRMPADQGDASGADLSTQVLEALSETTPDIDLRRVEFVGPQVGQELAEQGGLALLYAIIGILLYVSFRFQWRFAVGAVAALIHDVLVVVGILSLFQVNFDLTVVAAILAVIGYSLNDTIVVYDRLRENFRVKRKGTPLELCNLSINQMLGRTVMTSLTTLLVLIALFYFGGEIIHAFAFTLIAGVIVGTYSSIFIAGTAAIMLGISKQDLMPVAKEGADQPDQETEVLPERFRRGGA</sequence>
<dbReference type="RefSeq" id="WP_164211518.1">
    <property type="nucleotide sequence ID" value="NZ_JAAGSC010000041.1"/>
</dbReference>
<evidence type="ECO:0000256" key="7">
    <source>
        <dbReference type="ARBA" id="ARBA00023010"/>
    </source>
</evidence>
<proteinExistence type="inferred from homology"/>
<dbReference type="Gene3D" id="1.20.1640.10">
    <property type="entry name" value="Multidrug efflux transporter AcrB transmembrane domain"/>
    <property type="match status" value="1"/>
</dbReference>
<evidence type="ECO:0000256" key="9">
    <source>
        <dbReference type="HAMAP-Rule" id="MF_01464"/>
    </source>
</evidence>
<dbReference type="AlphaFoldDB" id="A0A845UXJ9"/>
<comment type="subcellular location">
    <subcellularLocation>
        <location evidence="1 9">Cell membrane</location>
        <topology evidence="1 9">Multi-pass membrane protein</topology>
    </subcellularLocation>
</comment>
<evidence type="ECO:0000256" key="10">
    <source>
        <dbReference type="SAM" id="MobiDB-lite"/>
    </source>
</evidence>
<dbReference type="PANTHER" id="PTHR30081:SF8">
    <property type="entry name" value="PROTEIN TRANSLOCASE SUBUNIT SECF"/>
    <property type="match status" value="1"/>
</dbReference>
<dbReference type="PANTHER" id="PTHR30081">
    <property type="entry name" value="PROTEIN-EXPORT MEMBRANE PROTEIN SEC"/>
    <property type="match status" value="1"/>
</dbReference>
<evidence type="ECO:0000313" key="12">
    <source>
        <dbReference type="EMBL" id="NDY96147.1"/>
    </source>
</evidence>
<keyword evidence="3 9" id="KW-1003">Cell membrane</keyword>
<dbReference type="GO" id="GO:0065002">
    <property type="term" value="P:intracellular protein transmembrane transport"/>
    <property type="evidence" value="ECO:0007669"/>
    <property type="project" value="UniProtKB-UniRule"/>
</dbReference>
<keyword evidence="7 9" id="KW-0811">Translocation</keyword>
<dbReference type="InterPro" id="IPR048634">
    <property type="entry name" value="SecD_SecF_C"/>
</dbReference>
<feature type="transmembrane region" description="Helical" evidence="9">
    <location>
        <begin position="138"/>
        <end position="155"/>
    </location>
</feature>
<dbReference type="InterPro" id="IPR022813">
    <property type="entry name" value="SecD/SecF_arch_bac"/>
</dbReference>
<evidence type="ECO:0000256" key="1">
    <source>
        <dbReference type="ARBA" id="ARBA00004651"/>
    </source>
</evidence>
<dbReference type="InterPro" id="IPR055344">
    <property type="entry name" value="SecD_SecF_C_bact"/>
</dbReference>
<protein>
    <recommendedName>
        <fullName evidence="9">Protein-export membrane protein SecF</fullName>
    </recommendedName>
</protein>
<evidence type="ECO:0000256" key="6">
    <source>
        <dbReference type="ARBA" id="ARBA00022989"/>
    </source>
</evidence>
<feature type="transmembrane region" description="Helical" evidence="9">
    <location>
        <begin position="189"/>
        <end position="210"/>
    </location>
</feature>
<evidence type="ECO:0000313" key="13">
    <source>
        <dbReference type="Proteomes" id="UP000484885"/>
    </source>
</evidence>
<accession>A0A845UXJ9</accession>
<feature type="compositionally biased region" description="Basic and acidic residues" evidence="10">
    <location>
        <begin position="316"/>
        <end position="325"/>
    </location>
</feature>
<comment type="caution">
    <text evidence="12">The sequence shown here is derived from an EMBL/GenBank/DDBJ whole genome shotgun (WGS) entry which is preliminary data.</text>
</comment>
<dbReference type="NCBIfam" id="TIGR00966">
    <property type="entry name" value="transloc_SecF"/>
    <property type="match status" value="1"/>
</dbReference>
<dbReference type="Proteomes" id="UP000484885">
    <property type="component" value="Unassembled WGS sequence"/>
</dbReference>